<dbReference type="GO" id="GO:0009882">
    <property type="term" value="F:blue light photoreceptor activity"/>
    <property type="evidence" value="ECO:0007669"/>
    <property type="project" value="InterPro"/>
</dbReference>
<proteinExistence type="predicted"/>
<dbReference type="SUPFAM" id="SSF54975">
    <property type="entry name" value="Acylphosphatase/BLUF domain-like"/>
    <property type="match status" value="1"/>
</dbReference>
<dbReference type="AlphaFoldDB" id="A0A1W1GX00"/>
<reference evidence="2" key="3">
    <citation type="submission" date="2023-07" db="EMBL/GenBank/DDBJ databases">
        <title>Stenotrophomonas isolates from soil.</title>
        <authorList>
            <person name="Sharma V."/>
            <person name="Zur-Pinska J."/>
            <person name="Hay A.G."/>
        </authorList>
    </citation>
    <scope>NUCLEOTIDE SEQUENCE</scope>
    <source>
        <strain evidence="2">C2</strain>
    </source>
</reference>
<name>A0A1W1GX00_9GAMM</name>
<organism evidence="3 4">
    <name type="scientific">Stenotrophomonas indicatrix</name>
    <dbReference type="NCBI Taxonomy" id="2045451"/>
    <lineage>
        <taxon>Bacteria</taxon>
        <taxon>Pseudomonadati</taxon>
        <taxon>Pseudomonadota</taxon>
        <taxon>Gammaproteobacteria</taxon>
        <taxon>Lysobacterales</taxon>
        <taxon>Lysobacteraceae</taxon>
        <taxon>Stenotrophomonas</taxon>
    </lineage>
</organism>
<evidence type="ECO:0000313" key="4">
    <source>
        <dbReference type="Proteomes" id="UP000191133"/>
    </source>
</evidence>
<dbReference type="GO" id="GO:0071949">
    <property type="term" value="F:FAD binding"/>
    <property type="evidence" value="ECO:0007669"/>
    <property type="project" value="InterPro"/>
</dbReference>
<evidence type="ECO:0000259" key="1">
    <source>
        <dbReference type="PROSITE" id="PS50925"/>
    </source>
</evidence>
<dbReference type="PROSITE" id="PS50925">
    <property type="entry name" value="BLUF"/>
    <property type="match status" value="1"/>
</dbReference>
<gene>
    <name evidence="2" type="ORF">Q0S36_18280</name>
    <name evidence="3" type="ORF">SAMN04488690_1594</name>
</gene>
<dbReference type="Pfam" id="PF04940">
    <property type="entry name" value="BLUF"/>
    <property type="match status" value="1"/>
</dbReference>
<evidence type="ECO:0000313" key="3">
    <source>
        <dbReference type="EMBL" id="SLM23889.1"/>
    </source>
</evidence>
<dbReference type="EMBL" id="JAUKNN010000060">
    <property type="protein sequence ID" value="MDN8671292.1"/>
    <property type="molecule type" value="Genomic_DNA"/>
</dbReference>
<evidence type="ECO:0000313" key="5">
    <source>
        <dbReference type="Proteomes" id="UP001174315"/>
    </source>
</evidence>
<feature type="domain" description="BLUF" evidence="1">
    <location>
        <begin position="5"/>
        <end position="96"/>
    </location>
</feature>
<dbReference type="Gene3D" id="3.30.70.100">
    <property type="match status" value="1"/>
</dbReference>
<reference evidence="3" key="1">
    <citation type="submission" date="2016-10" db="EMBL/GenBank/DDBJ databases">
        <authorList>
            <person name="de Groot N.N."/>
        </authorList>
    </citation>
    <scope>NUCLEOTIDE SEQUENCE [LARGE SCALE GENOMIC DNA]</scope>
    <source>
        <strain evidence="3">92MFCol6.1</strain>
    </source>
</reference>
<accession>A0A1W1GX00</accession>
<dbReference type="RefSeq" id="WP_223482232.1">
    <property type="nucleotide sequence ID" value="NZ_CBCSJV010000011.1"/>
</dbReference>
<keyword evidence="5" id="KW-1185">Reference proteome</keyword>
<reference evidence="4" key="2">
    <citation type="submission" date="2016-10" db="EMBL/GenBank/DDBJ databases">
        <authorList>
            <person name="Varghese N."/>
            <person name="Submissions S."/>
        </authorList>
    </citation>
    <scope>NUCLEOTIDE SEQUENCE [LARGE SCALE GENOMIC DNA]</scope>
    <source>
        <strain evidence="4">92MFCol6.1</strain>
    </source>
</reference>
<evidence type="ECO:0000313" key="2">
    <source>
        <dbReference type="EMBL" id="MDN8671292.1"/>
    </source>
</evidence>
<dbReference type="EMBL" id="FWEU01000002">
    <property type="protein sequence ID" value="SLM23889.1"/>
    <property type="molecule type" value="Genomic_DNA"/>
</dbReference>
<sequence>MDMPLHAYAYVSTAREGLDVPELDALLADATAFNRMAGVTGALMFDGSRFLQYIEGPRDGLASVHARIGNARRHGSIIQLAAGPIPSRWFPRWTMANRHVDAATLGSIVAAPWHGFSLGQEPPEHGFCLLLRAWTGRHGELEPAAVSLGS</sequence>
<dbReference type="Proteomes" id="UP001174315">
    <property type="component" value="Unassembled WGS sequence"/>
</dbReference>
<protein>
    <submittedName>
        <fullName evidence="2">BLUF domain-containing protein</fullName>
    </submittedName>
    <submittedName>
        <fullName evidence="3">Sensors of blue-light using FAD</fullName>
    </submittedName>
</protein>
<dbReference type="Proteomes" id="UP000191133">
    <property type="component" value="Unassembled WGS sequence"/>
</dbReference>
<dbReference type="SMART" id="SM01034">
    <property type="entry name" value="BLUF"/>
    <property type="match status" value="1"/>
</dbReference>
<dbReference type="InterPro" id="IPR007024">
    <property type="entry name" value="BLUF_domain"/>
</dbReference>
<dbReference type="InterPro" id="IPR036046">
    <property type="entry name" value="Acylphosphatase-like_dom_sf"/>
</dbReference>